<keyword evidence="6" id="KW-0663">Pyridoxal phosphate</keyword>
<dbReference type="Gene3D" id="1.10.260.50">
    <property type="match status" value="1"/>
</dbReference>
<dbReference type="InterPro" id="IPR015421">
    <property type="entry name" value="PyrdxlP-dep_Trfase_major"/>
</dbReference>
<evidence type="ECO:0000259" key="11">
    <source>
        <dbReference type="Pfam" id="PF00266"/>
    </source>
</evidence>
<comment type="similarity">
    <text evidence="2">Belongs to the class-V pyridoxal-phosphate-dependent aminotransferase family. NifS/IscS subfamily.</text>
</comment>
<evidence type="ECO:0000256" key="1">
    <source>
        <dbReference type="ARBA" id="ARBA00001933"/>
    </source>
</evidence>
<evidence type="ECO:0000256" key="4">
    <source>
        <dbReference type="ARBA" id="ARBA00022679"/>
    </source>
</evidence>
<evidence type="ECO:0000313" key="13">
    <source>
        <dbReference type="Proteomes" id="UP001254165"/>
    </source>
</evidence>
<comment type="caution">
    <text evidence="12">The sequence shown here is derived from an EMBL/GenBank/DDBJ whole genome shotgun (WGS) entry which is preliminary data.</text>
</comment>
<organism evidence="12 13">
    <name type="scientific">Thermanaerothrix solaris</name>
    <dbReference type="NCBI Taxonomy" id="3058434"/>
    <lineage>
        <taxon>Bacteria</taxon>
        <taxon>Bacillati</taxon>
        <taxon>Chloroflexota</taxon>
        <taxon>Anaerolineae</taxon>
        <taxon>Anaerolineales</taxon>
        <taxon>Anaerolineaceae</taxon>
        <taxon>Thermanaerothrix</taxon>
    </lineage>
</organism>
<keyword evidence="7" id="KW-0408">Iron</keyword>
<dbReference type="Proteomes" id="UP001254165">
    <property type="component" value="Unassembled WGS sequence"/>
</dbReference>
<dbReference type="InterPro" id="IPR016454">
    <property type="entry name" value="Cysteine_dSase"/>
</dbReference>
<evidence type="ECO:0000256" key="8">
    <source>
        <dbReference type="ARBA" id="ARBA00023014"/>
    </source>
</evidence>
<protein>
    <recommendedName>
        <fullName evidence="3">cysteine desulfurase</fullName>
        <ecNumber evidence="3">2.8.1.7</ecNumber>
    </recommendedName>
</protein>
<evidence type="ECO:0000256" key="10">
    <source>
        <dbReference type="RuleBase" id="RU004504"/>
    </source>
</evidence>
<evidence type="ECO:0000256" key="2">
    <source>
        <dbReference type="ARBA" id="ARBA00006490"/>
    </source>
</evidence>
<evidence type="ECO:0000256" key="7">
    <source>
        <dbReference type="ARBA" id="ARBA00023004"/>
    </source>
</evidence>
<dbReference type="PROSITE" id="PS00595">
    <property type="entry name" value="AA_TRANSFER_CLASS_5"/>
    <property type="match status" value="1"/>
</dbReference>
<dbReference type="PIRSF" id="PIRSF005572">
    <property type="entry name" value="NifS"/>
    <property type="match status" value="1"/>
</dbReference>
<dbReference type="InterPro" id="IPR015422">
    <property type="entry name" value="PyrdxlP-dep_Trfase_small"/>
</dbReference>
<accession>A0ABU3NN56</accession>
<dbReference type="PANTHER" id="PTHR11601:SF34">
    <property type="entry name" value="CYSTEINE DESULFURASE"/>
    <property type="match status" value="1"/>
</dbReference>
<dbReference type="Pfam" id="PF00266">
    <property type="entry name" value="Aminotran_5"/>
    <property type="match status" value="1"/>
</dbReference>
<dbReference type="EC" id="2.8.1.7" evidence="3"/>
<evidence type="ECO:0000256" key="9">
    <source>
        <dbReference type="ARBA" id="ARBA00050776"/>
    </source>
</evidence>
<evidence type="ECO:0000256" key="5">
    <source>
        <dbReference type="ARBA" id="ARBA00022723"/>
    </source>
</evidence>
<name>A0ABU3NN56_9CHLR</name>
<keyword evidence="8" id="KW-0411">Iron-sulfur</keyword>
<evidence type="ECO:0000256" key="3">
    <source>
        <dbReference type="ARBA" id="ARBA00012239"/>
    </source>
</evidence>
<dbReference type="NCBIfam" id="NF002806">
    <property type="entry name" value="PRK02948.1"/>
    <property type="match status" value="1"/>
</dbReference>
<dbReference type="SUPFAM" id="SSF53383">
    <property type="entry name" value="PLP-dependent transferases"/>
    <property type="match status" value="1"/>
</dbReference>
<keyword evidence="4" id="KW-0808">Transferase</keyword>
<dbReference type="EMBL" id="JAUHMF010000002">
    <property type="protein sequence ID" value="MDT8898276.1"/>
    <property type="molecule type" value="Genomic_DNA"/>
</dbReference>
<dbReference type="InterPro" id="IPR015424">
    <property type="entry name" value="PyrdxlP-dep_Trfase"/>
</dbReference>
<keyword evidence="13" id="KW-1185">Reference proteome</keyword>
<dbReference type="Gene3D" id="3.90.1150.10">
    <property type="entry name" value="Aspartate Aminotransferase, domain 1"/>
    <property type="match status" value="1"/>
</dbReference>
<sequence length="384" mass="41491">MKPVKQPIYLDYNATTPCDPRVVQAMLPYFTEIYGNPANGLHVLGRKAALAVETARERVANLINAQPSEIFFTSGATESNHLAILGTAEYAPVTRRKILTCAIEHKAVLAPCKRLAERGFEVVILPVDENGIVRFSDLEKALDENTFLVSIQSANNEIGTLQPISKIASIAHHYGALVHTDAAQAAGKIPVDVNEWEVDLLSLSAHKMYGPKGIGALYVRGGKRKIPIRPMLEGGGQESGLRAGTLNVPGIVGFGAACEIAIAEMPKESARMQSLRDELEKDLLKNIPNLRINARAAPRLPNTSSLTFEGEEADALLARLPQLMMSTGSACNTGALEPSHVLLAIGLTRQQASSSIRISIGRMTTENDIQVITEQILFTILKTT</sequence>
<comment type="cofactor">
    <cofactor evidence="1 10">
        <name>pyridoxal 5'-phosphate</name>
        <dbReference type="ChEBI" id="CHEBI:597326"/>
    </cofactor>
</comment>
<keyword evidence="5" id="KW-0479">Metal-binding</keyword>
<dbReference type="InterPro" id="IPR020578">
    <property type="entry name" value="Aminotrans_V_PyrdxlP_BS"/>
</dbReference>
<proteinExistence type="inferred from homology"/>
<feature type="domain" description="Aminotransferase class V" evidence="11">
    <location>
        <begin position="8"/>
        <end position="370"/>
    </location>
</feature>
<dbReference type="RefSeq" id="WP_315624935.1">
    <property type="nucleotide sequence ID" value="NZ_JAUHMF010000002.1"/>
</dbReference>
<dbReference type="PANTHER" id="PTHR11601">
    <property type="entry name" value="CYSTEINE DESULFURYLASE FAMILY MEMBER"/>
    <property type="match status" value="1"/>
</dbReference>
<evidence type="ECO:0000313" key="12">
    <source>
        <dbReference type="EMBL" id="MDT8898276.1"/>
    </source>
</evidence>
<comment type="catalytic activity">
    <reaction evidence="9">
        <text>(sulfur carrier)-H + L-cysteine = (sulfur carrier)-SH + L-alanine</text>
        <dbReference type="Rhea" id="RHEA:43892"/>
        <dbReference type="Rhea" id="RHEA-COMP:14737"/>
        <dbReference type="Rhea" id="RHEA-COMP:14739"/>
        <dbReference type="ChEBI" id="CHEBI:29917"/>
        <dbReference type="ChEBI" id="CHEBI:35235"/>
        <dbReference type="ChEBI" id="CHEBI:57972"/>
        <dbReference type="ChEBI" id="CHEBI:64428"/>
        <dbReference type="EC" id="2.8.1.7"/>
    </reaction>
</comment>
<dbReference type="InterPro" id="IPR000192">
    <property type="entry name" value="Aminotrans_V_dom"/>
</dbReference>
<reference evidence="12 13" key="1">
    <citation type="submission" date="2023-07" db="EMBL/GenBank/DDBJ databases">
        <title>Novel species of Thermanaerothrix with wide hydrolytic capabilities.</title>
        <authorList>
            <person name="Zayulina K.S."/>
            <person name="Podosokorskaya O.A."/>
            <person name="Elcheninov A.G."/>
        </authorList>
    </citation>
    <scope>NUCLEOTIDE SEQUENCE [LARGE SCALE GENOMIC DNA]</scope>
    <source>
        <strain evidence="12 13">4228-RoL</strain>
    </source>
</reference>
<dbReference type="Gene3D" id="3.40.640.10">
    <property type="entry name" value="Type I PLP-dependent aspartate aminotransferase-like (Major domain)"/>
    <property type="match status" value="1"/>
</dbReference>
<gene>
    <name evidence="12" type="ORF">QYE77_08350</name>
</gene>
<evidence type="ECO:0000256" key="6">
    <source>
        <dbReference type="ARBA" id="ARBA00022898"/>
    </source>
</evidence>